<feature type="compositionally biased region" description="Polar residues" evidence="1">
    <location>
        <begin position="33"/>
        <end position="48"/>
    </location>
</feature>
<feature type="region of interest" description="Disordered" evidence="1">
    <location>
        <begin position="3455"/>
        <end position="3491"/>
    </location>
</feature>
<sequence>MLKQLKVFSSSDTIPPPWMLKVNESNPLKCPSSEKSWSTLDTQLSPQSDGPAVDIRSHADDPRFIGTDTGTESERSHSGMMLDQSQSDSSLSQTTAAAPRRNSIFEEVLAELNAFAEDVLTKEETHQTSSPVQHQRSDRCKGILRKLSMLCDDEEEDEEEDDVQEVRSSSRGSQSLPITDAVEAIQHPLPVSCRVPSPVRLLVCYFEILSELDEFIRDRERLPITDAVEAIQHPLPVSCRVPSPVRLLVCYFEILSELDEFIRDRERTLWPRYKQWANLVDLSAALLRMINVPGRKDQGRDIPNEEATCVFGLRVLTCLRDTILMSPVTLHRCLRLRNPAAKTDEARRVLRVYMHRIETTLEEHRCWLARLAEQELSLEPTTPPSIEQTAQLYSQRLVALHKELITRLSSTPLPPDKDINATGDTSKYSPESIPSADVWDCLISWCIRQSRYLKRYLAEPWYPVDNWKRDLTEPPGQKNLMDWCQSEIDEWHKAEQFLKDQFVTMTRLADRVQFMAPKQCSSPVVSNLLEELHSLVDQALDRATQINFLRQICTIPNGLLGLIQHIQELEHQVHSFTFTNSGGPSRTEVELRIRQLQHRLSIECAFITRLSTLISTSVHSDEAGKHPYDACWFSVWTNRISEAYQNLVQNWGSRIKSQRKEVLCQAFKAWIRCAEECLTAISFGVRPYSPNSLLQDSNHFPLLWCLLCDADLLLEAVWHLENFHALGDNDNSAKTMIPDEFSSHLGEIGRHVEFVVAACRQNATLIPTLLQRLEQSLGNLETEPVLSLINVAVNGECQKEIKVDGLRTLVYRLSDCERHWERRFQLTQRMLNLVGGPEYGNSECVQRWSASLCLRRDWLVKVIAGLQRIRRTSELVEMERFPLRLLSSFEVRFVGEETLRREQVFLEALRFGLDELRAESKIITDSFSVFDPQGSSSNSLCTTLEELKHLFSRMVHDPRLGQSSSINMPRDKFTTHIQTQLQEADKFYETVSLVVRSDWELTANSDQCQLQHSFLSNRSGEMNRANKSIKNRLRTLAVKRLKLLVSEWNDWKTKCTPLRLSPYTAGFYWTPISFSTKHMQGFFEQDSSPYPLMALAEEQESCLKIQLESLQQSSIDDGLAPQMHNDLHERDCSCPQPEICSILDEVQTQLDGADALDLFAIEKLLYILFSVQKPPESEDPSVDRWEDVQNRAVKLLQSLWCRTLSSPDQHCRVDEYFRSKRAILADALPGELSEGKGSFQASVNERGKIILDFKVMDTMLSTLQQAVNTVPSGMCESRLQWLDNLRPTWERVRTDVLSEPQVCCQNSQHAVADILIDVEDRLHLATQLIPIDSEFGQDRLQQAYRHLELACWLYEKQENPDNRGHSNQDGTVSSSKIKELGQRIGLVENSLHCYQALNASFEEIVGADELQPAVLEMTLVKVDVLETQLDNLLSAINPTAKKRQPDQTAQKEFSELLSSKQIQLIRHLLFNRLHYHEFLVSAPVRRHQRLNYSLLQVDNCLDLIVHQLRRFLDVRQPATRPATYALLLRLPNDFCIAQLPPQLALLDQYCEEVKSCVSEKPITYPLHLRELGHVEQYPDDDGTSAYVADLMRQIASSLLDRAEISEYAKGLSDWSEKLHDLVRALSDHVRELVDAQKQLRSALPNLTGLHLGELAEAVAILEVRADADRSAQSGLHSTTQGRLAQHIKNAGRRLMELETGLEHSSECTRVLLFLSQGAKHWKKSSLEDRRVSLRKDYEHSFVCQQLRFAWSRLAQLGDRLGRIQAGLPARSFLNESIGTSFNGATNVKPIPEVRSPVQFSKTPFEPSSRLNAEEVRRKRLNLRDLLGSHSCVYPECKRAREEWATCRTVVSKEQTSIDAQVRQVFIELVHFYARLRKDLIEHREPGIEDTRSSDSADYAIRVKWHCNASMIECYEGLMERVRQLSACELPQVVKLRTKAKSLEQLWFGPRSESSQHGLKIAPRVESGSANGRDHTDDLDHGFLKSLNGTSSVSSDESSSDIHIHVGDHLEGERLLNGAQSTRTTATVHLAQAENKVSQKPSERIDRESDRSEQAVEFTQASVSVRRLDYPRSPQLASASFGAEDSVFSVVRDVSEASSNLPISGLNYPVYDGERMLDKNHSTWVTEPPHHLAVPQGSSEMTDKQLAKQERTMVGHQPFSPVHKSDESKAKTSYLSVEHKKFTFSVDIKCATGESVSDSPGEHLAGYMLNGDRSTQTTEAPHSEKAHVVVLEKTFENTEDGQKSALLWRVDDLKSGPGFRSACTELPTSPADTKMTLSPADDQFGVQRFLSGNRPEPQLKRDKNKAVYRTPEQADRERTEQEQGIGVDQQPALFGTSDDLKSQRALSPVDLKENAVPVSVNMPSAPGDKKPPAVDTPTSLLNAARQAQLMKSYVTKHKRDKRRHRKQQKNSENTATLISTTENRQNGHETTESGRAENQQVLSVPDRPQVKSFVSTEVHIELLTQTPPATYELSRIASQTSSSASEEAGSNPLPDEKLSHYDKSFQIHPAVPAASPSPNLMVPEVRNGLTNRTHPTEQSQQPLRSLFPQPSASSTPSELLPAPVDGLCMPLSLQPTAVEGSKQNGVATESFQENDSRTSKKETNKGLTQSTVPSVVMEGTPITPIQITHHARNIETDTPSPITHETSQSSNLETTEEPGKNDTDWVTVQRDIPKKGRKSRRPRTKTSKKPTGINPKDTTHDDAETKLQLPAAIMISSTIDLSPRPREPDVVQTLGDVPESPVHSEKRKNRATQKPKDETQQTRHVLPRIPKTVVCPTEPDEMSRIERSAVVTDAGRPEQESWIVAGGRAVTSPSVAPSEAARIASVRGPIGIPVGVEDGGPVTETLEGVDHPVVDGLSKIPTTVVCPTEPDEMSRIERSAVVTDAGRPEQESWIVAGGRAVTSPSVAASEAARIASVRGPIGIPVGVEDGGPVTETLEGVDHPVVDGLSKIPTTVVCPTEPDEMSRIERSAVVTDAGRPEQESWIVAGGRAVTSPSVAPSEAARIVSVRGPIGIPVGVEDGGPVTETLEGVDHPVVDGLSKIPTTVVCPTEPDEMSRIERSAVVTDAGRPEQESWIVAGGRAVTSPSVAPSKCSAATFAPSSNILSSEFECSCLSLESGLVSSYLDDTRGLPTLSSSVFHKPGPVLVRPPLSYLPVVDHHICDECNFIENAEHLDNVRTSSELHALSSEHFRQGSPDLLMHPAPLVTSRTDEFTDGSKGIIELENVFSAPHPDSDRFRKNVPVVSTKPTTQQNLPRRIRKAKRKIPARPGTQSGFLAGGTETPATSGTTDSTASSPSATQSQNALGLPSVSALVTSPSALQNGLSGVNNFNLPALSPAHNEHVPYLDEINRPDGSCHAPLGPAEFVATVRKPTQQELELSLQPTAWPLSSQTHIESPKVDRQRPDITNWPVEPQIGISYDVVESEWFSEGPKTHSKENIPDVSDINWSSSVTDTEHWASVGKSGDRSEDNVKYGTTDGRSESYPTEATGFPQSRVRIPKDASSIITNLHKTAVDDVSSQTVPTSLEQVDYHKSPDLTTDTVGDTLFRDTSAGPKKIPYEILETDISKSHPHPKDGSDFELPPQNSFTSCLSMDTVMENSAYPPVEKFHSTKGTDHNGFAPQLPMDDWEKTSTPFSEVIKHSSISLNSTIQPSSPRQMKPIGSERPSTQYEICQKLLDREEMWIPWTPPIDQYGSVDENTMSNASFFASNVASDTESHVVKTRVPMPCAQNIVPTKVDVSELNEKPQTSPLYDLLRRSVAVTEVDQRYRTAPETQDNDSDRLFHLPHRPEISVSESSTNSLRSTPSTVSPLTHLPVEELSTGQADTPPGEFLHTSCLDAVVSRESPAFDAGNGRTRYNFVGSALHTIPCSTILTNSLPSKRSDSFISDGKFKEIESDHPPTASSIPLPVTSVLSEIPRDIVTGFTGTMTRSSSESALHETIDYFGVRRLSAVNDTANGKPKSPLHPKEYETASASTEWYSTTSFEEVDQFDTVWTAMSSRSSVEGVQLNGFDTTRVSTDLKRLGRPLKQTQQSDKRKTIRDATRTHNQATSETSARVPVTYQSLEFIGQGFSHSTDQSEAGSNTKPPSASLDFGVGTHEFLSCSTSEKPRRDSTPLELAYERTSDLYLEEKTQRKSRIPLTSTIHRHSEVDASTQTTASSRLDLIRIIQEQTLGTTHENKCTQFVSDEEAFLLTAGRHEATRQARDTSEKSSQTGLDLRYRFRGSGERTSRILSYIQPESTEREMGFLSSIRPMSNLLSLSAPVPGNAVVAFAPSTLALSTPDTALCNLFLPVLLYRRDGLLAIHLPPTTYPPIPPSTGVSIPNAV</sequence>
<accession>G7YJQ2</accession>
<feature type="compositionally biased region" description="Low complexity" evidence="1">
    <location>
        <begin position="82"/>
        <end position="98"/>
    </location>
</feature>
<feature type="compositionally biased region" description="Basic and acidic residues" evidence="1">
    <location>
        <begin position="4031"/>
        <end position="4042"/>
    </location>
</feature>
<feature type="region of interest" description="Disordered" evidence="1">
    <location>
        <begin position="409"/>
        <end position="432"/>
    </location>
</feature>
<dbReference type="Proteomes" id="UP000008909">
    <property type="component" value="Unassembled WGS sequence"/>
</dbReference>
<feature type="region of interest" description="Disordered" evidence="1">
    <location>
        <begin position="3230"/>
        <end position="3303"/>
    </location>
</feature>
<feature type="region of interest" description="Disordered" evidence="1">
    <location>
        <begin position="3786"/>
        <end position="3808"/>
    </location>
</feature>
<feature type="region of interest" description="Disordered" evidence="1">
    <location>
        <begin position="2474"/>
        <end position="2562"/>
    </location>
</feature>
<feature type="region of interest" description="Disordered" evidence="1">
    <location>
        <begin position="2032"/>
        <end position="2055"/>
    </location>
</feature>
<feature type="region of interest" description="Disordered" evidence="1">
    <location>
        <begin position="2577"/>
        <end position="2702"/>
    </location>
</feature>
<dbReference type="EMBL" id="DF143438">
    <property type="protein sequence ID" value="GAA53185.1"/>
    <property type="molecule type" value="Genomic_DNA"/>
</dbReference>
<feature type="region of interest" description="Disordered" evidence="1">
    <location>
        <begin position="4022"/>
        <end position="4053"/>
    </location>
</feature>
<feature type="compositionally biased region" description="Polar residues" evidence="1">
    <location>
        <begin position="2409"/>
        <end position="2423"/>
    </location>
</feature>
<proteinExistence type="predicted"/>
<reference evidence="2" key="1">
    <citation type="journal article" date="2011" name="Genome Biol.">
        <title>The draft genome of the carcinogenic human liver fluke Clonorchis sinensis.</title>
        <authorList>
            <person name="Wang X."/>
            <person name="Chen W."/>
            <person name="Huang Y."/>
            <person name="Sun J."/>
            <person name="Men J."/>
            <person name="Liu H."/>
            <person name="Luo F."/>
            <person name="Guo L."/>
            <person name="Lv X."/>
            <person name="Deng C."/>
            <person name="Zhou C."/>
            <person name="Fan Y."/>
            <person name="Li X."/>
            <person name="Huang L."/>
            <person name="Hu Y."/>
            <person name="Liang C."/>
            <person name="Hu X."/>
            <person name="Xu J."/>
            <person name="Yu X."/>
        </authorList>
    </citation>
    <scope>NUCLEOTIDE SEQUENCE [LARGE SCALE GENOMIC DNA]</scope>
    <source>
        <strain evidence="2">Henan</strain>
    </source>
</reference>
<feature type="compositionally biased region" description="Basic and acidic residues" evidence="1">
    <location>
        <begin position="2424"/>
        <end position="2434"/>
    </location>
</feature>
<feature type="compositionally biased region" description="Polar residues" evidence="1">
    <location>
        <begin position="2580"/>
        <end position="2592"/>
    </location>
</feature>
<feature type="region of interest" description="Disordered" evidence="1">
    <location>
        <begin position="2717"/>
        <end position="2762"/>
    </location>
</feature>
<feature type="compositionally biased region" description="Acidic residues" evidence="1">
    <location>
        <begin position="153"/>
        <end position="163"/>
    </location>
</feature>
<gene>
    <name evidence="2" type="ORF">CLF_109721</name>
</gene>
<feature type="region of interest" description="Disordered" evidence="1">
    <location>
        <begin position="21"/>
        <end position="98"/>
    </location>
</feature>
<feature type="region of interest" description="Disordered" evidence="1">
    <location>
        <begin position="2356"/>
        <end position="2376"/>
    </location>
</feature>
<feature type="region of interest" description="Disordered" evidence="1">
    <location>
        <begin position="2393"/>
        <end position="2447"/>
    </location>
</feature>
<feature type="compositionally biased region" description="Polar residues" evidence="1">
    <location>
        <begin position="3791"/>
        <end position="3808"/>
    </location>
</feature>
<feature type="region of interest" description="Disordered" evidence="1">
    <location>
        <begin position="2290"/>
        <end position="2324"/>
    </location>
</feature>
<feature type="compositionally biased region" description="Basic residues" evidence="1">
    <location>
        <begin position="3255"/>
        <end position="3265"/>
    </location>
</feature>
<protein>
    <submittedName>
        <fullName evidence="2">Uncharacterized protein</fullName>
    </submittedName>
</protein>
<feature type="compositionally biased region" description="Polar residues" evidence="1">
    <location>
        <begin position="2635"/>
        <end position="2652"/>
    </location>
</feature>
<feature type="compositionally biased region" description="Basic and acidic residues" evidence="1">
    <location>
        <begin position="2493"/>
        <end position="2504"/>
    </location>
</feature>
<feature type="region of interest" description="Disordered" evidence="1">
    <location>
        <begin position="3645"/>
        <end position="3665"/>
    </location>
</feature>
<name>G7YJQ2_CLOSI</name>
<evidence type="ECO:0000313" key="2">
    <source>
        <dbReference type="EMBL" id="GAA53185.1"/>
    </source>
</evidence>
<organism evidence="2 3">
    <name type="scientific">Clonorchis sinensis</name>
    <name type="common">Chinese liver fluke</name>
    <dbReference type="NCBI Taxonomy" id="79923"/>
    <lineage>
        <taxon>Eukaryota</taxon>
        <taxon>Metazoa</taxon>
        <taxon>Spiralia</taxon>
        <taxon>Lophotrochozoa</taxon>
        <taxon>Platyhelminthes</taxon>
        <taxon>Trematoda</taxon>
        <taxon>Digenea</taxon>
        <taxon>Opisthorchiida</taxon>
        <taxon>Opisthorchiata</taxon>
        <taxon>Opisthorchiidae</taxon>
        <taxon>Clonorchis</taxon>
    </lineage>
</organism>
<feature type="compositionally biased region" description="Basic and acidic residues" evidence="1">
    <location>
        <begin position="2040"/>
        <end position="2053"/>
    </location>
</feature>
<feature type="compositionally biased region" description="Polar residues" evidence="1">
    <location>
        <begin position="3645"/>
        <end position="3654"/>
    </location>
</feature>
<feature type="compositionally biased region" description="Basic residues" evidence="1">
    <location>
        <begin position="2674"/>
        <end position="2687"/>
    </location>
</feature>
<feature type="compositionally biased region" description="Polar residues" evidence="1">
    <location>
        <begin position="166"/>
        <end position="175"/>
    </location>
</feature>
<reference key="2">
    <citation type="submission" date="2011-10" db="EMBL/GenBank/DDBJ databases">
        <title>The genome and transcriptome sequence of Clonorchis sinensis provide insights into the carcinogenic liver fluke.</title>
        <authorList>
            <person name="Wang X."/>
            <person name="Huang Y."/>
            <person name="Chen W."/>
            <person name="Liu H."/>
            <person name="Guo L."/>
            <person name="Chen Y."/>
            <person name="Luo F."/>
            <person name="Zhou W."/>
            <person name="Sun J."/>
            <person name="Mao Q."/>
            <person name="Liang P."/>
            <person name="Zhou C."/>
            <person name="Tian Y."/>
            <person name="Men J."/>
            <person name="Lv X."/>
            <person name="Huang L."/>
            <person name="Zhou J."/>
            <person name="Hu Y."/>
            <person name="Li R."/>
            <person name="Zhang F."/>
            <person name="Lei H."/>
            <person name="Li X."/>
            <person name="Hu X."/>
            <person name="Liang C."/>
            <person name="Xu J."/>
            <person name="Wu Z."/>
            <person name="Yu X."/>
        </authorList>
    </citation>
    <scope>NUCLEOTIDE SEQUENCE</scope>
    <source>
        <strain>Henan</strain>
    </source>
</reference>
<feature type="compositionally biased region" description="Basic residues" evidence="1">
    <location>
        <begin position="2393"/>
        <end position="2407"/>
    </location>
</feature>
<feature type="compositionally biased region" description="Low complexity" evidence="1">
    <location>
        <begin position="2474"/>
        <end position="2489"/>
    </location>
</feature>
<feature type="compositionally biased region" description="Basic and acidic residues" evidence="1">
    <location>
        <begin position="2311"/>
        <end position="2320"/>
    </location>
</feature>
<evidence type="ECO:0000256" key="1">
    <source>
        <dbReference type="SAM" id="MobiDB-lite"/>
    </source>
</evidence>
<keyword evidence="3" id="KW-1185">Reference proteome</keyword>
<feature type="compositionally biased region" description="Polar residues" evidence="1">
    <location>
        <begin position="4043"/>
        <end position="4052"/>
    </location>
</feature>
<evidence type="ECO:0000313" key="3">
    <source>
        <dbReference type="Proteomes" id="UP000008909"/>
    </source>
</evidence>
<feature type="compositionally biased region" description="Low complexity" evidence="1">
    <location>
        <begin position="3277"/>
        <end position="3298"/>
    </location>
</feature>
<feature type="compositionally biased region" description="Polar residues" evidence="1">
    <location>
        <begin position="2527"/>
        <end position="2556"/>
    </location>
</feature>
<feature type="compositionally biased region" description="Basic and acidic residues" evidence="1">
    <location>
        <begin position="2593"/>
        <end position="2603"/>
    </location>
</feature>
<feature type="region of interest" description="Disordered" evidence="1">
    <location>
        <begin position="153"/>
        <end position="175"/>
    </location>
</feature>